<dbReference type="HOGENOM" id="CLU_010858_1_0_6"/>
<proteinExistence type="predicted"/>
<accession>B8CVI1</accession>
<dbReference type="RefSeq" id="WP_020914986.1">
    <property type="nucleotide sequence ID" value="NC_011566.1"/>
</dbReference>
<feature type="domain" description="PKD" evidence="3">
    <location>
        <begin position="831"/>
        <end position="904"/>
    </location>
</feature>
<dbReference type="Pfam" id="PF05547">
    <property type="entry name" value="Peptidase_M6"/>
    <property type="match status" value="1"/>
</dbReference>
<dbReference type="EMBL" id="CP000472">
    <property type="protein sequence ID" value="ACJ31657.1"/>
    <property type="molecule type" value="Genomic_DNA"/>
</dbReference>
<dbReference type="InterPro" id="IPR020008">
    <property type="entry name" value="GlyGly_CTERM"/>
</dbReference>
<dbReference type="NCBIfam" id="TIGR03501">
    <property type="entry name" value="GlyGly_CTERM"/>
    <property type="match status" value="1"/>
</dbReference>
<dbReference type="InterPro" id="IPR048665">
    <property type="entry name" value="InhA-like_VEG"/>
</dbReference>
<evidence type="ECO:0000313" key="5">
    <source>
        <dbReference type="Proteomes" id="UP000000753"/>
    </source>
</evidence>
<feature type="signal peptide" evidence="2">
    <location>
        <begin position="1"/>
        <end position="26"/>
    </location>
</feature>
<dbReference type="NCBIfam" id="TIGR03296">
    <property type="entry name" value="M6dom_TIGR03296"/>
    <property type="match status" value="1"/>
</dbReference>
<reference evidence="4 5" key="1">
    <citation type="journal article" date="2008" name="PLoS ONE">
        <title>Environmental adaptation: genomic analysis of the piezotolerant and psychrotolerant deep-sea iron reducing bacterium Shewanella piezotolerans WP3.</title>
        <authorList>
            <person name="Wang F."/>
            <person name="Wang J."/>
            <person name="Jian H."/>
            <person name="Zhang B."/>
            <person name="Li S."/>
            <person name="Wang F."/>
            <person name="Zeng X."/>
            <person name="Gao L."/>
            <person name="Bartlett D.H."/>
            <person name="Yu J."/>
            <person name="Hu S."/>
            <person name="Xiao X."/>
        </authorList>
    </citation>
    <scope>NUCLEOTIDE SEQUENCE [LARGE SCALE GENOMIC DNA]</scope>
    <source>
        <strain evidence="5">WP3 / JCM 13877</strain>
    </source>
</reference>
<dbReference type="PROSITE" id="PS50093">
    <property type="entry name" value="PKD"/>
    <property type="match status" value="2"/>
</dbReference>
<dbReference type="InterPro" id="IPR035986">
    <property type="entry name" value="PKD_dom_sf"/>
</dbReference>
<dbReference type="PANTHER" id="PTHR41775:SF1">
    <property type="entry name" value="PEPTIDASE M6-LIKE DOMAIN-CONTAINING PROTEIN"/>
    <property type="match status" value="1"/>
</dbReference>
<dbReference type="Pfam" id="PF20774">
    <property type="entry name" value="InhA-like_VEG"/>
    <property type="match status" value="1"/>
</dbReference>
<keyword evidence="1" id="KW-0472">Membrane</keyword>
<dbReference type="InterPro" id="IPR008757">
    <property type="entry name" value="Peptidase_M6-like_domain"/>
</dbReference>
<keyword evidence="1" id="KW-0812">Transmembrane</keyword>
<dbReference type="PANTHER" id="PTHR41775">
    <property type="entry name" value="SECRETED PROTEIN-RELATED"/>
    <property type="match status" value="1"/>
</dbReference>
<evidence type="ECO:0000259" key="3">
    <source>
        <dbReference type="PROSITE" id="PS50093"/>
    </source>
</evidence>
<dbReference type="AlphaFoldDB" id="B8CVI1"/>
<keyword evidence="2" id="KW-0732">Signal</keyword>
<dbReference type="SUPFAM" id="SSF55486">
    <property type="entry name" value="Metalloproteases ('zincins'), catalytic domain"/>
    <property type="match status" value="1"/>
</dbReference>
<dbReference type="Proteomes" id="UP000000753">
    <property type="component" value="Chromosome"/>
</dbReference>
<dbReference type="InterPro" id="IPR013783">
    <property type="entry name" value="Ig-like_fold"/>
</dbReference>
<dbReference type="eggNOG" id="COG3291">
    <property type="taxonomic scope" value="Bacteria"/>
</dbReference>
<dbReference type="SMART" id="SM00089">
    <property type="entry name" value="PKD"/>
    <property type="match status" value="2"/>
</dbReference>
<dbReference type="KEGG" id="swp:swp_5043"/>
<dbReference type="GO" id="GO:0008233">
    <property type="term" value="F:peptidase activity"/>
    <property type="evidence" value="ECO:0007669"/>
    <property type="project" value="InterPro"/>
</dbReference>
<evidence type="ECO:0000256" key="2">
    <source>
        <dbReference type="SAM" id="SignalP"/>
    </source>
</evidence>
<dbReference type="OrthoDB" id="275270at2"/>
<dbReference type="GO" id="GO:0006508">
    <property type="term" value="P:proteolysis"/>
    <property type="evidence" value="ECO:0007669"/>
    <property type="project" value="InterPro"/>
</dbReference>
<name>B8CVI1_SHEPW</name>
<feature type="chain" id="PRO_5002869987" evidence="2">
    <location>
        <begin position="27"/>
        <end position="935"/>
    </location>
</feature>
<feature type="domain" description="PKD" evidence="3">
    <location>
        <begin position="739"/>
        <end position="819"/>
    </location>
</feature>
<sequence>MKVLVRNSVIISFLVSSFFVMNIALAAPLNSITADANIVDKERVLYWLIKRGEVASNASQAEKEQAVEAFIARSKGPKRISLQEARFEASRAKKGKKTNKLVSFAAPQAQSITNKTVKVLAVLVDFPDLPHNDNGLSSSDTSMYYSSYPPEHYKNLLFSTSGYAGPTGQTLMTGYEYYQAESGGSFFFTGDVKGWYRAANNAATYGGNDSTDNDIGALDLVKEAITAAVAQMSSSELATYDIEDPYDINGNGNFDEPDGAIDHVMIFHSSIGEETGGGMLGADAIWSHRSSINPYTIPGSSMMLSSYTIQPIDAALGVCVHEFGHDLGLPDEYDISGEGKGSPVGLWSVMASGSWGGAIRGTEPTGFSPYARSYLQERYQGNWVSEQKLQLSALDSSGLDVALVEAVNHQQVNQISMAVPAMPLAFTPPYRGDYQFYSDQGDMINHAMSFDVELPAVTPLTLLMKAHWNIELDYDYAQVMVDGTALAGNYTKASNSQNSARNIITGKSSELAAAEGSESWVELEYDLSPYAGRTVQLSINYVTDQAVGDYGIVIDDITINQAQTQVLFNGAENTTDTVFAGFLRVTDTRPGKDRRYIVQLRSQQGVDKGLISQRYDPGVLLWFENEDYNSNEVSKHAGYSLIGVVDADQNLIGNLDTEVQVRDAAFSLFNQSFYSTGTIEDEHLSGHKLFEDSNDYSAPLQPESGMVLTELGISMEVMAQAEDSSTAMVKFTYTGNAVAPGELSATISQNQQGGQVSFTANVSGGDGNYQYAWDFGVNNATSTLAAPSYTYANAGSYLVTLTVTDGNGTEFTNSTTVIVHAVLDAGFTFTASGLSVTFNNTSSGGSGELSYLWQFGDGATSTGVSPSHTYTAGSYTVTLTVTDDQGQSSVMTAVINVAAAETSTQKSSSGSGGGSLGVLSLLLLCVFAGYRRQQR</sequence>
<evidence type="ECO:0000256" key="1">
    <source>
        <dbReference type="SAM" id="Phobius"/>
    </source>
</evidence>
<dbReference type="Pfam" id="PF18911">
    <property type="entry name" value="PKD_4"/>
    <property type="match status" value="2"/>
</dbReference>
<dbReference type="eggNOG" id="COG4412">
    <property type="taxonomic scope" value="Bacteria"/>
</dbReference>
<protein>
    <submittedName>
        <fullName evidence="4">PKD:Peptidase M6, immune inhibitor A</fullName>
    </submittedName>
</protein>
<dbReference type="SUPFAM" id="SSF49299">
    <property type="entry name" value="PKD domain"/>
    <property type="match status" value="2"/>
</dbReference>
<dbReference type="CDD" id="cd00146">
    <property type="entry name" value="PKD"/>
    <property type="match status" value="2"/>
</dbReference>
<dbReference type="InterPro" id="IPR000601">
    <property type="entry name" value="PKD_dom"/>
</dbReference>
<keyword evidence="1" id="KW-1133">Transmembrane helix</keyword>
<dbReference type="InterPro" id="IPR022409">
    <property type="entry name" value="PKD/Chitinase_dom"/>
</dbReference>
<dbReference type="Gene3D" id="2.60.40.10">
    <property type="entry name" value="Immunoglobulins"/>
    <property type="match status" value="2"/>
</dbReference>
<keyword evidence="5" id="KW-1185">Reference proteome</keyword>
<feature type="transmembrane region" description="Helical" evidence="1">
    <location>
        <begin position="912"/>
        <end position="930"/>
    </location>
</feature>
<dbReference type="STRING" id="225849.swp_5043"/>
<gene>
    <name evidence="4" type="ordered locus">swp_5043</name>
</gene>
<evidence type="ECO:0000313" key="4">
    <source>
        <dbReference type="EMBL" id="ACJ31657.1"/>
    </source>
</evidence>
<dbReference type="Pfam" id="PF20773">
    <property type="entry name" value="InhA-like_MAM"/>
    <property type="match status" value="1"/>
</dbReference>
<organism evidence="4 5">
    <name type="scientific">Shewanella piezotolerans (strain WP3 / JCM 13877)</name>
    <dbReference type="NCBI Taxonomy" id="225849"/>
    <lineage>
        <taxon>Bacteria</taxon>
        <taxon>Pseudomonadati</taxon>
        <taxon>Pseudomonadota</taxon>
        <taxon>Gammaproteobacteria</taxon>
        <taxon>Alteromonadales</taxon>
        <taxon>Shewanellaceae</taxon>
        <taxon>Shewanella</taxon>
    </lineage>
</organism>